<dbReference type="CDD" id="cd06580">
    <property type="entry name" value="TM_PBP1_transp_TpRbsC_like"/>
    <property type="match status" value="1"/>
</dbReference>
<dbReference type="RefSeq" id="WP_155220508.1">
    <property type="nucleotide sequence ID" value="NZ_WNHB01000022.1"/>
</dbReference>
<feature type="transmembrane region" description="Helical" evidence="6">
    <location>
        <begin position="70"/>
        <end position="92"/>
    </location>
</feature>
<feature type="transmembrane region" description="Helical" evidence="6">
    <location>
        <begin position="99"/>
        <end position="121"/>
    </location>
</feature>
<keyword evidence="4 6" id="KW-1133">Transmembrane helix</keyword>
<keyword evidence="5 6" id="KW-0472">Membrane</keyword>
<evidence type="ECO:0000256" key="5">
    <source>
        <dbReference type="ARBA" id="ARBA00023136"/>
    </source>
</evidence>
<reference evidence="7 8" key="1">
    <citation type="submission" date="2019-11" db="EMBL/GenBank/DDBJ databases">
        <title>Terrilactibacillus tamarindus sp. nov. BCM23-1 isolated from bark of Tamarindus indica.</title>
        <authorList>
            <person name="Kingkaew E."/>
            <person name="Tanasupawat S."/>
        </authorList>
    </citation>
    <scope>NUCLEOTIDE SEQUENCE [LARGE SCALE GENOMIC DNA]</scope>
    <source>
        <strain evidence="7 8">BCM23-1</strain>
    </source>
</reference>
<feature type="transmembrane region" description="Helical" evidence="6">
    <location>
        <begin position="285"/>
        <end position="304"/>
    </location>
</feature>
<evidence type="ECO:0000313" key="8">
    <source>
        <dbReference type="Proteomes" id="UP000440978"/>
    </source>
</evidence>
<evidence type="ECO:0000256" key="4">
    <source>
        <dbReference type="ARBA" id="ARBA00022989"/>
    </source>
</evidence>
<evidence type="ECO:0000256" key="3">
    <source>
        <dbReference type="ARBA" id="ARBA00022692"/>
    </source>
</evidence>
<dbReference type="EMBL" id="WNHB01000022">
    <property type="protein sequence ID" value="MTT32870.1"/>
    <property type="molecule type" value="Genomic_DNA"/>
</dbReference>
<dbReference type="PANTHER" id="PTHR43370:SF1">
    <property type="entry name" value="GUANOSINE ABC TRANSPORTER PERMEASE PROTEIN NUPQ"/>
    <property type="match status" value="1"/>
</dbReference>
<name>A0A6N8CT35_9BACI</name>
<feature type="transmembrane region" description="Helical" evidence="6">
    <location>
        <begin position="158"/>
        <end position="175"/>
    </location>
</feature>
<comment type="subcellular location">
    <subcellularLocation>
        <location evidence="1">Cell membrane</location>
        <topology evidence="1">Multi-pass membrane protein</topology>
    </subcellularLocation>
</comment>
<keyword evidence="8" id="KW-1185">Reference proteome</keyword>
<feature type="transmembrane region" description="Helical" evidence="6">
    <location>
        <begin position="205"/>
        <end position="224"/>
    </location>
</feature>
<dbReference type="Proteomes" id="UP000440978">
    <property type="component" value="Unassembled WGS sequence"/>
</dbReference>
<feature type="transmembrane region" description="Helical" evidence="6">
    <location>
        <begin position="36"/>
        <end position="58"/>
    </location>
</feature>
<protein>
    <submittedName>
        <fullName evidence="7">ABC transporter permease</fullName>
    </submittedName>
</protein>
<proteinExistence type="predicted"/>
<comment type="caution">
    <text evidence="7">The sequence shown here is derived from an EMBL/GenBank/DDBJ whole genome shotgun (WGS) entry which is preliminary data.</text>
</comment>
<evidence type="ECO:0000256" key="2">
    <source>
        <dbReference type="ARBA" id="ARBA00022475"/>
    </source>
</evidence>
<evidence type="ECO:0000256" key="6">
    <source>
        <dbReference type="SAM" id="Phobius"/>
    </source>
</evidence>
<dbReference type="GO" id="GO:0005886">
    <property type="term" value="C:plasma membrane"/>
    <property type="evidence" value="ECO:0007669"/>
    <property type="project" value="UniProtKB-SubCell"/>
</dbReference>
<dbReference type="GO" id="GO:0022857">
    <property type="term" value="F:transmembrane transporter activity"/>
    <property type="evidence" value="ECO:0007669"/>
    <property type="project" value="InterPro"/>
</dbReference>
<feature type="transmembrane region" description="Helical" evidence="6">
    <location>
        <begin position="6"/>
        <end position="29"/>
    </location>
</feature>
<dbReference type="InterPro" id="IPR001851">
    <property type="entry name" value="ABC_transp_permease"/>
</dbReference>
<dbReference type="AlphaFoldDB" id="A0A6N8CT35"/>
<evidence type="ECO:0000256" key="1">
    <source>
        <dbReference type="ARBA" id="ARBA00004651"/>
    </source>
</evidence>
<sequence>MDFMQILTIVIPSAILTATPLIFTALGGVFCERSGVVNIGLEGLMVVGAFSAAVFTYFFEQHGLGAASPWLALLIAALLGGVFSIIHAVASISFRAEQVVSGVAINFLASGLCLFLVKLIFDGKGQTPYIAHRIDKIDIPVLHDIPVVGPLLFSNVTYISYIAVIISFVVWYVIYKTPFGLRLRSVGEHPQAADTLGINVSKTRYIAVILSGIFGGLGGGVYLVTIASNYSVSTIAGQGFLAIAAMIFGKWHPVGAMGAALFFGLAQSLSITGQQVPVLNHLPDVFLLIAPYVITILALAGFVGRADAPKASGIPYIKGKR</sequence>
<keyword evidence="3 6" id="KW-0812">Transmembrane</keyword>
<accession>A0A6N8CT35</accession>
<dbReference type="OrthoDB" id="9792579at2"/>
<evidence type="ECO:0000313" key="7">
    <source>
        <dbReference type="EMBL" id="MTT32870.1"/>
    </source>
</evidence>
<gene>
    <name evidence="7" type="ORF">GMB86_12725</name>
</gene>
<dbReference type="Pfam" id="PF02653">
    <property type="entry name" value="BPD_transp_2"/>
    <property type="match status" value="1"/>
</dbReference>
<organism evidence="7 8">
    <name type="scientific">Terrilactibacillus tamarindi</name>
    <dbReference type="NCBI Taxonomy" id="2599694"/>
    <lineage>
        <taxon>Bacteria</taxon>
        <taxon>Bacillati</taxon>
        <taxon>Bacillota</taxon>
        <taxon>Bacilli</taxon>
        <taxon>Bacillales</taxon>
        <taxon>Bacillaceae</taxon>
        <taxon>Terrilactibacillus</taxon>
    </lineage>
</organism>
<keyword evidence="2" id="KW-1003">Cell membrane</keyword>
<dbReference type="PANTHER" id="PTHR43370">
    <property type="entry name" value="SUGAR ABC TRANSPORTER INTEGRAL MEMBRANE PROTEIN-RELATED"/>
    <property type="match status" value="1"/>
</dbReference>